<reference evidence="2" key="1">
    <citation type="submission" date="2016-06" db="EMBL/GenBank/DDBJ databases">
        <title>Parallel loss of symbiosis genes in relatives of nitrogen-fixing non-legume Parasponia.</title>
        <authorList>
            <person name="Van Velzen R."/>
            <person name="Holmer R."/>
            <person name="Bu F."/>
            <person name="Rutten L."/>
            <person name="Van Zeijl A."/>
            <person name="Liu W."/>
            <person name="Santuari L."/>
            <person name="Cao Q."/>
            <person name="Sharma T."/>
            <person name="Shen D."/>
            <person name="Roswanjaya Y."/>
            <person name="Wardhani T."/>
            <person name="Kalhor M.S."/>
            <person name="Jansen J."/>
            <person name="Van den Hoogen J."/>
            <person name="Gungor B."/>
            <person name="Hartog M."/>
            <person name="Hontelez J."/>
            <person name="Verver J."/>
            <person name="Yang W.-C."/>
            <person name="Schijlen E."/>
            <person name="Repin R."/>
            <person name="Schilthuizen M."/>
            <person name="Schranz E."/>
            <person name="Heidstra R."/>
            <person name="Miyata K."/>
            <person name="Fedorova E."/>
            <person name="Kohlen W."/>
            <person name="Bisseling T."/>
            <person name="Smit S."/>
            <person name="Geurts R."/>
        </authorList>
    </citation>
    <scope>NUCLEOTIDE SEQUENCE [LARGE SCALE GENOMIC DNA]</scope>
    <source>
        <strain evidence="2">cv. WU1-14</strain>
    </source>
</reference>
<accession>A0A2P5CTK1</accession>
<dbReference type="AlphaFoldDB" id="A0A2P5CTK1"/>
<dbReference type="EMBL" id="JXTB01000096">
    <property type="protein sequence ID" value="PON64378.1"/>
    <property type="molecule type" value="Genomic_DNA"/>
</dbReference>
<sequence length="73" mass="8525">MSKAALFTAEVRSVGNSERFVGEGLKSVRFLREGLRFMSEIVSEVRTVRFLREVLRFMSEIVSEMRTVRVRRV</sequence>
<protein>
    <submittedName>
        <fullName evidence="1">Uncharacterized protein</fullName>
    </submittedName>
</protein>
<gene>
    <name evidence="1" type="ORF">PanWU01x14_124470</name>
</gene>
<proteinExistence type="predicted"/>
<dbReference type="Proteomes" id="UP000237105">
    <property type="component" value="Unassembled WGS sequence"/>
</dbReference>
<evidence type="ECO:0000313" key="2">
    <source>
        <dbReference type="Proteomes" id="UP000237105"/>
    </source>
</evidence>
<comment type="caution">
    <text evidence="1">The sequence shown here is derived from an EMBL/GenBank/DDBJ whole genome shotgun (WGS) entry which is preliminary data.</text>
</comment>
<keyword evidence="2" id="KW-1185">Reference proteome</keyword>
<organism evidence="1 2">
    <name type="scientific">Parasponia andersonii</name>
    <name type="common">Sponia andersonii</name>
    <dbReference type="NCBI Taxonomy" id="3476"/>
    <lineage>
        <taxon>Eukaryota</taxon>
        <taxon>Viridiplantae</taxon>
        <taxon>Streptophyta</taxon>
        <taxon>Embryophyta</taxon>
        <taxon>Tracheophyta</taxon>
        <taxon>Spermatophyta</taxon>
        <taxon>Magnoliopsida</taxon>
        <taxon>eudicotyledons</taxon>
        <taxon>Gunneridae</taxon>
        <taxon>Pentapetalae</taxon>
        <taxon>rosids</taxon>
        <taxon>fabids</taxon>
        <taxon>Rosales</taxon>
        <taxon>Cannabaceae</taxon>
        <taxon>Parasponia</taxon>
    </lineage>
</organism>
<evidence type="ECO:0000313" key="1">
    <source>
        <dbReference type="EMBL" id="PON64378.1"/>
    </source>
</evidence>
<name>A0A2P5CTK1_PARAD</name>